<comment type="caution">
    <text evidence="1">The sequence shown here is derived from an EMBL/GenBank/DDBJ whole genome shotgun (WGS) entry which is preliminary data.</text>
</comment>
<evidence type="ECO:0000313" key="2">
    <source>
        <dbReference type="Proteomes" id="UP000219897"/>
    </source>
</evidence>
<protein>
    <submittedName>
        <fullName evidence="1">Uncharacterized protein</fullName>
    </submittedName>
</protein>
<accession>A0ABD6S7E9</accession>
<gene>
    <name evidence="1" type="ORF">CN495_08255</name>
</gene>
<evidence type="ECO:0000313" key="1">
    <source>
        <dbReference type="EMBL" id="PER55736.1"/>
    </source>
</evidence>
<organism evidence="1 2">
    <name type="scientific">Bacillus thuringiensis</name>
    <dbReference type="NCBI Taxonomy" id="1428"/>
    <lineage>
        <taxon>Bacteria</taxon>
        <taxon>Bacillati</taxon>
        <taxon>Bacillota</taxon>
        <taxon>Bacilli</taxon>
        <taxon>Bacillales</taxon>
        <taxon>Bacillaceae</taxon>
        <taxon>Bacillus</taxon>
        <taxon>Bacillus cereus group</taxon>
    </lineage>
</organism>
<reference evidence="1 2" key="1">
    <citation type="submission" date="2017-09" db="EMBL/GenBank/DDBJ databases">
        <title>Large-scale bioinformatics analysis of Bacillus genomes uncovers conserved roles of natural products in bacterial physiology.</title>
        <authorList>
            <consortium name="Agbiome Team Llc"/>
            <person name="Bleich R.M."/>
            <person name="Kirk G.J."/>
            <person name="Santa Maria K.C."/>
            <person name="Allen S.E."/>
            <person name="Farag S."/>
            <person name="Shank E.A."/>
            <person name="Bowers A."/>
        </authorList>
    </citation>
    <scope>NUCLEOTIDE SEQUENCE [LARGE SCALE GENOMIC DNA]</scope>
    <source>
        <strain evidence="1 2">AFS005140</strain>
    </source>
</reference>
<dbReference type="EMBL" id="NTYF01000023">
    <property type="protein sequence ID" value="PER55736.1"/>
    <property type="molecule type" value="Genomic_DNA"/>
</dbReference>
<proteinExistence type="predicted"/>
<dbReference type="Proteomes" id="UP000219897">
    <property type="component" value="Unassembled WGS sequence"/>
</dbReference>
<dbReference type="RefSeq" id="WP_098317076.1">
    <property type="nucleotide sequence ID" value="NZ_NTYF01000023.1"/>
</dbReference>
<sequence length="171" mass="19373">MGLMDTFLDGVFDGFVDVLPSMELVMWAYDILDIEAEKEDGFQGLDDEKRLVIARHPIGIKKLMDDIDGTGLSDEDLQVIDTEMHVFFTYKEGTRSVRVGSLHGKNYEIIEDDLVHFNPAFTEDVEERVCKAIDFGRELGIYGGLGGIPLTMLKRKLEKELKKNETARRNG</sequence>
<name>A0ABD6S7E9_BACTU</name>
<dbReference type="AlphaFoldDB" id="A0ABD6S7E9"/>